<feature type="compositionally biased region" description="Pro residues" evidence="1">
    <location>
        <begin position="268"/>
        <end position="284"/>
    </location>
</feature>
<feature type="compositionally biased region" description="Polar residues" evidence="1">
    <location>
        <begin position="99"/>
        <end position="119"/>
    </location>
</feature>
<feature type="compositionally biased region" description="Basic residues" evidence="1">
    <location>
        <begin position="236"/>
        <end position="247"/>
    </location>
</feature>
<feature type="compositionally biased region" description="Low complexity" evidence="1">
    <location>
        <begin position="151"/>
        <end position="160"/>
    </location>
</feature>
<reference evidence="2 3" key="1">
    <citation type="submission" date="2020-08" db="EMBL/GenBank/DDBJ databases">
        <title>The completed genome sequence of the pathogenic ascomycete fungus Penicillium digitatum.</title>
        <authorList>
            <person name="Wang M."/>
        </authorList>
    </citation>
    <scope>NUCLEOTIDE SEQUENCE [LARGE SCALE GENOMIC DNA]</scope>
    <source>
        <strain evidence="2 3">PdW03</strain>
    </source>
</reference>
<feature type="compositionally biased region" description="Pro residues" evidence="1">
    <location>
        <begin position="140"/>
        <end position="150"/>
    </location>
</feature>
<gene>
    <name evidence="2" type="ORF">Pdw03_5363</name>
</gene>
<evidence type="ECO:0000313" key="3">
    <source>
        <dbReference type="Proteomes" id="UP000595662"/>
    </source>
</evidence>
<dbReference type="EMBL" id="CP060779">
    <property type="protein sequence ID" value="QQK47728.1"/>
    <property type="molecule type" value="Genomic_DNA"/>
</dbReference>
<dbReference type="Proteomes" id="UP000595662">
    <property type="component" value="Chromosome 6"/>
</dbReference>
<evidence type="ECO:0000256" key="1">
    <source>
        <dbReference type="SAM" id="MobiDB-lite"/>
    </source>
</evidence>
<dbReference type="PANTHER" id="PTHR47843:SF2">
    <property type="entry name" value="BTB DOMAIN-CONTAINING PROTEIN"/>
    <property type="match status" value="1"/>
</dbReference>
<accession>A0A7T6XV43</accession>
<dbReference type="AlphaFoldDB" id="A0A7T6XV43"/>
<evidence type="ECO:0000313" key="2">
    <source>
        <dbReference type="EMBL" id="QQK47728.1"/>
    </source>
</evidence>
<sequence>MESAPNFSSIIHSQPFTFLVGPQHTKLTIQSGLTEHVSKPLHNLMNGPTRESKHRIALLEEEEVETFVAFCEYAYTGDYSVPRLEREVQEEHQHGGVENSPSTATWGGNYRTGSMSSTIPPLAPSPPPQCRHGEQGPDHQPAPEPEPPVSQPVSEPVPAEAQEPVTPTLAPGPEAESVPGPETPVDVAKLEPETETYHEAEAGLETPAAEVRPADDNWAVPTEEPATVEPDEPKVNKKKGKKGKKGKKQELVEEDPSAPAEIVHLTPPSTPPPEVAIEPVPEPEAAPVEEWATANAVSEPDLEPTEHWEQPAEEPTPEAAPTKEQPPAPEGPMEDSWTQDRSEGAIITQAQRQRPMLDMSFATQQATSLCAPGLNLWDEFKSLQYDEPAHFKDPIETPSNDIPDITFHAKVYIFATRYLIPALAQLCLRKLHRDLLLLSLTDFEPADPGDSPVLDGLAATKAQMVLELVHYAYTKTARLEPISPTSATQLRENQLRRLVVHYAACTVKELSRYHSAKDSVAGTSLSVDAKAERPENFTSPKSFRALLDSTTELASDLVYRMM</sequence>
<name>A0A7T6XV43_PENDI</name>
<protein>
    <submittedName>
        <fullName evidence="2">HSCB C-terminal oligomerization domain-containing protein</fullName>
    </submittedName>
</protein>
<dbReference type="RefSeq" id="XP_014538953.2">
    <property type="nucleotide sequence ID" value="XM_014683467.2"/>
</dbReference>
<dbReference type="KEGG" id="pdp:PDIP_02040"/>
<dbReference type="VEuPathDB" id="FungiDB:PDIP_02040"/>
<organism evidence="2 3">
    <name type="scientific">Penicillium digitatum</name>
    <name type="common">Green mold</name>
    <dbReference type="NCBI Taxonomy" id="36651"/>
    <lineage>
        <taxon>Eukaryota</taxon>
        <taxon>Fungi</taxon>
        <taxon>Dikarya</taxon>
        <taxon>Ascomycota</taxon>
        <taxon>Pezizomycotina</taxon>
        <taxon>Eurotiomycetes</taxon>
        <taxon>Eurotiomycetidae</taxon>
        <taxon>Eurotiales</taxon>
        <taxon>Aspergillaceae</taxon>
        <taxon>Penicillium</taxon>
    </lineage>
</organism>
<dbReference type="GeneID" id="26228527"/>
<dbReference type="PANTHER" id="PTHR47843">
    <property type="entry name" value="BTB DOMAIN-CONTAINING PROTEIN-RELATED"/>
    <property type="match status" value="1"/>
</dbReference>
<proteinExistence type="predicted"/>
<feature type="compositionally biased region" description="Basic and acidic residues" evidence="1">
    <location>
        <begin position="188"/>
        <end position="201"/>
    </location>
</feature>
<feature type="region of interest" description="Disordered" evidence="1">
    <location>
        <begin position="87"/>
        <end position="339"/>
    </location>
</feature>